<evidence type="ECO:0000313" key="1">
    <source>
        <dbReference type="EMBL" id="GJT89787.1"/>
    </source>
</evidence>
<dbReference type="EMBL" id="BQNB010019860">
    <property type="protein sequence ID" value="GJT89787.1"/>
    <property type="molecule type" value="Genomic_DNA"/>
</dbReference>
<comment type="caution">
    <text evidence="1">The sequence shown here is derived from an EMBL/GenBank/DDBJ whole genome shotgun (WGS) entry which is preliminary data.</text>
</comment>
<accession>A0ABQ5HR64</accession>
<evidence type="ECO:0000313" key="2">
    <source>
        <dbReference type="Proteomes" id="UP001151760"/>
    </source>
</evidence>
<proteinExistence type="predicted"/>
<reference evidence="1" key="2">
    <citation type="submission" date="2022-01" db="EMBL/GenBank/DDBJ databases">
        <authorList>
            <person name="Yamashiro T."/>
            <person name="Shiraishi A."/>
            <person name="Satake H."/>
            <person name="Nakayama K."/>
        </authorList>
    </citation>
    <scope>NUCLEOTIDE SEQUENCE</scope>
</reference>
<sequence length="142" mass="15552">MVVGLISAFVTQSSIVNMLVPATNGLNARRLSCSAEKLLAQSSWTDLMLDWPMYDSIAENNMVQTPCNCSPSLLIVEVTPVNVCAQGLRDIAVGTVRLLGTIGSTDGRDDHRKAHMAYEKRLLNDRLLSDWVVNSAEETCKI</sequence>
<organism evidence="1 2">
    <name type="scientific">Tanacetum coccineum</name>
    <dbReference type="NCBI Taxonomy" id="301880"/>
    <lineage>
        <taxon>Eukaryota</taxon>
        <taxon>Viridiplantae</taxon>
        <taxon>Streptophyta</taxon>
        <taxon>Embryophyta</taxon>
        <taxon>Tracheophyta</taxon>
        <taxon>Spermatophyta</taxon>
        <taxon>Magnoliopsida</taxon>
        <taxon>eudicotyledons</taxon>
        <taxon>Gunneridae</taxon>
        <taxon>Pentapetalae</taxon>
        <taxon>asterids</taxon>
        <taxon>campanulids</taxon>
        <taxon>Asterales</taxon>
        <taxon>Asteraceae</taxon>
        <taxon>Asteroideae</taxon>
        <taxon>Anthemideae</taxon>
        <taxon>Anthemidinae</taxon>
        <taxon>Tanacetum</taxon>
    </lineage>
</organism>
<reference evidence="1" key="1">
    <citation type="journal article" date="2022" name="Int. J. Mol. Sci.">
        <title>Draft Genome of Tanacetum Coccineum: Genomic Comparison of Closely Related Tanacetum-Family Plants.</title>
        <authorList>
            <person name="Yamashiro T."/>
            <person name="Shiraishi A."/>
            <person name="Nakayama K."/>
            <person name="Satake H."/>
        </authorList>
    </citation>
    <scope>NUCLEOTIDE SEQUENCE</scope>
</reference>
<dbReference type="Proteomes" id="UP001151760">
    <property type="component" value="Unassembled WGS sequence"/>
</dbReference>
<keyword evidence="2" id="KW-1185">Reference proteome</keyword>
<protein>
    <submittedName>
        <fullName evidence="1">Uncharacterized protein</fullName>
    </submittedName>
</protein>
<gene>
    <name evidence="1" type="ORF">Tco_1078632</name>
</gene>
<name>A0ABQ5HR64_9ASTR</name>